<name>A0A485KJP6_9STRA</name>
<gene>
    <name evidence="3" type="primary">Aste57867_8242</name>
    <name evidence="2" type="ORF">As57867_008211</name>
    <name evidence="3" type="ORF">ASTE57867_8242</name>
</gene>
<feature type="compositionally biased region" description="Low complexity" evidence="1">
    <location>
        <begin position="488"/>
        <end position="501"/>
    </location>
</feature>
<proteinExistence type="predicted"/>
<feature type="compositionally biased region" description="Low complexity" evidence="1">
    <location>
        <begin position="278"/>
        <end position="293"/>
    </location>
</feature>
<dbReference type="EMBL" id="CAADRA010005116">
    <property type="protein sequence ID" value="VFT85129.1"/>
    <property type="molecule type" value="Genomic_DNA"/>
</dbReference>
<keyword evidence="4" id="KW-1185">Reference proteome</keyword>
<accession>A0A485KJP6</accession>
<feature type="compositionally biased region" description="Polar residues" evidence="1">
    <location>
        <begin position="306"/>
        <end position="318"/>
    </location>
</feature>
<feature type="compositionally biased region" description="Basic and acidic residues" evidence="1">
    <location>
        <begin position="359"/>
        <end position="374"/>
    </location>
</feature>
<feature type="compositionally biased region" description="Basic residues" evidence="1">
    <location>
        <begin position="442"/>
        <end position="455"/>
    </location>
</feature>
<dbReference type="OrthoDB" id="79864at2759"/>
<feature type="region of interest" description="Disordered" evidence="1">
    <location>
        <begin position="208"/>
        <end position="243"/>
    </location>
</feature>
<feature type="compositionally biased region" description="Polar residues" evidence="1">
    <location>
        <begin position="377"/>
        <end position="386"/>
    </location>
</feature>
<evidence type="ECO:0000313" key="3">
    <source>
        <dbReference type="EMBL" id="VFT85129.1"/>
    </source>
</evidence>
<evidence type="ECO:0000313" key="2">
    <source>
        <dbReference type="EMBL" id="KAF0701248.1"/>
    </source>
</evidence>
<feature type="compositionally biased region" description="Low complexity" evidence="1">
    <location>
        <begin position="514"/>
        <end position="523"/>
    </location>
</feature>
<dbReference type="Proteomes" id="UP000332933">
    <property type="component" value="Unassembled WGS sequence"/>
</dbReference>
<evidence type="ECO:0000313" key="4">
    <source>
        <dbReference type="Proteomes" id="UP000332933"/>
    </source>
</evidence>
<feature type="compositionally biased region" description="Low complexity" evidence="1">
    <location>
        <begin position="429"/>
        <end position="441"/>
    </location>
</feature>
<feature type="region of interest" description="Disordered" evidence="1">
    <location>
        <begin position="255"/>
        <end position="322"/>
    </location>
</feature>
<feature type="region of interest" description="Disordered" evidence="1">
    <location>
        <begin position="338"/>
        <end position="558"/>
    </location>
</feature>
<dbReference type="AlphaFoldDB" id="A0A485KJP6"/>
<dbReference type="EMBL" id="VJMH01005095">
    <property type="protein sequence ID" value="KAF0701248.1"/>
    <property type="molecule type" value="Genomic_DNA"/>
</dbReference>
<reference evidence="3 4" key="1">
    <citation type="submission" date="2019-03" db="EMBL/GenBank/DDBJ databases">
        <authorList>
            <person name="Gaulin E."/>
            <person name="Dumas B."/>
        </authorList>
    </citation>
    <scope>NUCLEOTIDE SEQUENCE [LARGE SCALE GENOMIC DNA]</scope>
    <source>
        <strain evidence="3">CBS 568.67</strain>
    </source>
</reference>
<feature type="compositionally biased region" description="Basic and acidic residues" evidence="1">
    <location>
        <begin position="402"/>
        <end position="411"/>
    </location>
</feature>
<feature type="compositionally biased region" description="Low complexity" evidence="1">
    <location>
        <begin position="341"/>
        <end position="356"/>
    </location>
</feature>
<protein>
    <submittedName>
        <fullName evidence="3">Aste57867_8242 protein</fullName>
    </submittedName>
</protein>
<feature type="compositionally biased region" description="Polar residues" evidence="1">
    <location>
        <begin position="475"/>
        <end position="487"/>
    </location>
</feature>
<sequence length="616" mass="67484">MRVLTPFLWANLHPALSKTLEECIAARNAPDLVMGPNIVLISKYDIASNAVLIHDGRHSIWAFLPPDTVQKAAETWPHIQSLKNLSGALLRVNSCRFTNPFRQCAQTQTSKVHFFPIALEVGDVGILDVAGAQVNENPHVLIDVDIKRLMDDRSFGHIEAAILPPSAGHYHAFFFNDQNPLTVEDCIVPPEQEQLLAERAQASGRVVSDSQLIAENGSVPDSFPESIRDGSTPPSPSSLDLRDSLPLYHPEELAARSESQPLSQPVAAPTSPPHQPRRMSPLSMSMLLSSPEPSSRRPPSQPSSSIVVATPTQTSTAPSDDLPYAFCHQSLMDNFIPEDTSSMASSQSTASSAASSRRVGKDADKENLPHDHRASSRKNSTTSSENNTKRSRHSTQSPENSKPPRREDNKRPTPRKLPLANATNLIVPSGASDKASSSSSKSSHHSLKRRAKHTASTHATSTFEWVEDEHDDSRVSQTQWPTTQAHGTSSRASTASASPRRVILDDSQWFTQLPSQTTPATQPRQRRRLSDVLQQPPKPRHEDEVVSLLDESDESDDDTARSHVVEFRHEIKHGRLDSIRVATVDCTAGVRALIASVRANDAKLLREAVRPSPVAL</sequence>
<evidence type="ECO:0000256" key="1">
    <source>
        <dbReference type="SAM" id="MobiDB-lite"/>
    </source>
</evidence>
<reference evidence="2" key="2">
    <citation type="submission" date="2019-06" db="EMBL/GenBank/DDBJ databases">
        <title>Genomics analysis of Aphanomyces spp. identifies a new class of oomycete effector associated with host adaptation.</title>
        <authorList>
            <person name="Gaulin E."/>
        </authorList>
    </citation>
    <scope>NUCLEOTIDE SEQUENCE</scope>
    <source>
        <strain evidence="2">CBS 578.67</strain>
    </source>
</reference>
<organism evidence="3 4">
    <name type="scientific">Aphanomyces stellatus</name>
    <dbReference type="NCBI Taxonomy" id="120398"/>
    <lineage>
        <taxon>Eukaryota</taxon>
        <taxon>Sar</taxon>
        <taxon>Stramenopiles</taxon>
        <taxon>Oomycota</taxon>
        <taxon>Saprolegniomycetes</taxon>
        <taxon>Saprolegniales</taxon>
        <taxon>Verrucalvaceae</taxon>
        <taxon>Aphanomyces</taxon>
    </lineage>
</organism>